<dbReference type="Proteomes" id="UP001203297">
    <property type="component" value="Unassembled WGS sequence"/>
</dbReference>
<organism evidence="2 3">
    <name type="scientific">Multifurca ochricompacta</name>
    <dbReference type="NCBI Taxonomy" id="376703"/>
    <lineage>
        <taxon>Eukaryota</taxon>
        <taxon>Fungi</taxon>
        <taxon>Dikarya</taxon>
        <taxon>Basidiomycota</taxon>
        <taxon>Agaricomycotina</taxon>
        <taxon>Agaricomycetes</taxon>
        <taxon>Russulales</taxon>
        <taxon>Russulaceae</taxon>
        <taxon>Multifurca</taxon>
    </lineage>
</organism>
<feature type="compositionally biased region" description="Basic residues" evidence="1">
    <location>
        <begin position="1"/>
        <end position="17"/>
    </location>
</feature>
<accession>A0AAD4M7Y9</accession>
<feature type="region of interest" description="Disordered" evidence="1">
    <location>
        <begin position="68"/>
        <end position="91"/>
    </location>
</feature>
<dbReference type="AlphaFoldDB" id="A0AAD4M7Y9"/>
<name>A0AAD4M7Y9_9AGAM</name>
<comment type="caution">
    <text evidence="2">The sequence shown here is derived from an EMBL/GenBank/DDBJ whole genome shotgun (WGS) entry which is preliminary data.</text>
</comment>
<sequence>MSKRRTRARHPIVRRVRPPTLPAKAHVHKADPIRAMLHERKKEMRSGGGIEAVNCAEGYDHNTLLSGFSIDEPDESVDGADPGRQGSVDENTTHCVAPVGRRSDDADIAPHVEDEVHQEERERLLGAKEGEAVGKILDADRKLERTTTRSVLGIAVFINDREGTSDTERGSMMRPIWESTKGKTATLSLLSVAIKQQDIEYMQAVFGVLSAEDMAVPGVAQWLCEQALWYGNEYIGRYSRKFLLEMPLWARSYPGSPLALDLIVYTLMRLGLCHSLSTHVRPIREAATPRLQNRPGVLGSLVKMVSSFAPRWTMEQLPDLIIVLLLIGLDMEASNDLRRDILPSVSLLCHRLSSDPEGEDTEISIATKVLNLAKSLSASNQALLLSFFTKASPNCLRIARAVAYHILTSSAIQPENYALPPLGLLITVLSDVDGLFSIADSTDYDALTSRITVLSVALSGIEDYVAEESMWKKIVQAPVPEGSPRKKGLPPLELIKARLDVMHGKIFDTRAAHLDRSRAKGAIQRLSMRVHYQRAALSKTSGQLRLGDFFNIGDNSRQPKRKNGL</sequence>
<evidence type="ECO:0000313" key="3">
    <source>
        <dbReference type="Proteomes" id="UP001203297"/>
    </source>
</evidence>
<reference evidence="2" key="1">
    <citation type="journal article" date="2022" name="New Phytol.">
        <title>Evolutionary transition to the ectomycorrhizal habit in the genomes of a hyperdiverse lineage of mushroom-forming fungi.</title>
        <authorList>
            <person name="Looney B."/>
            <person name="Miyauchi S."/>
            <person name="Morin E."/>
            <person name="Drula E."/>
            <person name="Courty P.E."/>
            <person name="Kohler A."/>
            <person name="Kuo A."/>
            <person name="LaButti K."/>
            <person name="Pangilinan J."/>
            <person name="Lipzen A."/>
            <person name="Riley R."/>
            <person name="Andreopoulos W."/>
            <person name="He G."/>
            <person name="Johnson J."/>
            <person name="Nolan M."/>
            <person name="Tritt A."/>
            <person name="Barry K.W."/>
            <person name="Grigoriev I.V."/>
            <person name="Nagy L.G."/>
            <person name="Hibbett D."/>
            <person name="Henrissat B."/>
            <person name="Matheny P.B."/>
            <person name="Labbe J."/>
            <person name="Martin F.M."/>
        </authorList>
    </citation>
    <scope>NUCLEOTIDE SEQUENCE</scope>
    <source>
        <strain evidence="2">BPL690</strain>
    </source>
</reference>
<dbReference type="EMBL" id="WTXG01000005">
    <property type="protein sequence ID" value="KAI0305501.1"/>
    <property type="molecule type" value="Genomic_DNA"/>
</dbReference>
<feature type="region of interest" description="Disordered" evidence="1">
    <location>
        <begin position="1"/>
        <end position="28"/>
    </location>
</feature>
<keyword evidence="3" id="KW-1185">Reference proteome</keyword>
<evidence type="ECO:0000313" key="2">
    <source>
        <dbReference type="EMBL" id="KAI0305501.1"/>
    </source>
</evidence>
<protein>
    <submittedName>
        <fullName evidence="2">Uncharacterized protein</fullName>
    </submittedName>
</protein>
<proteinExistence type="predicted"/>
<evidence type="ECO:0000256" key="1">
    <source>
        <dbReference type="SAM" id="MobiDB-lite"/>
    </source>
</evidence>
<gene>
    <name evidence="2" type="ORF">B0F90DRAFT_1067293</name>
</gene>